<dbReference type="OrthoDB" id="9808602at2"/>
<feature type="transmembrane region" description="Helical" evidence="8">
    <location>
        <begin position="79"/>
        <end position="97"/>
    </location>
</feature>
<organism evidence="10 11">
    <name type="scientific">Campylobacter blaseri</name>
    <dbReference type="NCBI Taxonomy" id="2042961"/>
    <lineage>
        <taxon>Bacteria</taxon>
        <taxon>Pseudomonadati</taxon>
        <taxon>Campylobacterota</taxon>
        <taxon>Epsilonproteobacteria</taxon>
        <taxon>Campylobacterales</taxon>
        <taxon>Campylobacteraceae</taxon>
        <taxon>Campylobacter</taxon>
    </lineage>
</organism>
<dbReference type="AlphaFoldDB" id="A0A2P8R2F2"/>
<comment type="similarity">
    <text evidence="2">Belongs to the bacterial sugar transferase family.</text>
</comment>
<dbReference type="GO" id="GO:0016780">
    <property type="term" value="F:phosphotransferase activity, for other substituted phosphate groups"/>
    <property type="evidence" value="ECO:0007669"/>
    <property type="project" value="TreeGrafter"/>
</dbReference>
<dbReference type="GO" id="GO:0005886">
    <property type="term" value="C:plasma membrane"/>
    <property type="evidence" value="ECO:0007669"/>
    <property type="project" value="UniProtKB-SubCell"/>
</dbReference>
<dbReference type="Pfam" id="PF02397">
    <property type="entry name" value="Bac_transf"/>
    <property type="match status" value="1"/>
</dbReference>
<evidence type="ECO:0000256" key="7">
    <source>
        <dbReference type="ARBA" id="ARBA00023136"/>
    </source>
</evidence>
<evidence type="ECO:0000256" key="4">
    <source>
        <dbReference type="ARBA" id="ARBA00022679"/>
    </source>
</evidence>
<comment type="subcellular location">
    <subcellularLocation>
        <location evidence="1">Cell membrane</location>
    </subcellularLocation>
</comment>
<reference evidence="11" key="1">
    <citation type="submission" date="2017-10" db="EMBL/GenBank/DDBJ databases">
        <title>Campylobacter species from seals.</title>
        <authorList>
            <person name="Gilbert M.J."/>
            <person name="Zomer A.L."/>
            <person name="Timmerman A.J."/>
            <person name="Duim B."/>
            <person name="Wagenaar J.A."/>
        </authorList>
    </citation>
    <scope>NUCLEOTIDE SEQUENCE [LARGE SCALE GENOMIC DNA]</scope>
    <source>
        <strain evidence="11">17S00004-5</strain>
    </source>
</reference>
<evidence type="ECO:0000256" key="3">
    <source>
        <dbReference type="ARBA" id="ARBA00022475"/>
    </source>
</evidence>
<feature type="transmembrane region" description="Helical" evidence="8">
    <location>
        <begin position="48"/>
        <end position="67"/>
    </location>
</feature>
<accession>A0A2P8R2F2</accession>
<evidence type="ECO:0000256" key="1">
    <source>
        <dbReference type="ARBA" id="ARBA00004236"/>
    </source>
</evidence>
<dbReference type="PANTHER" id="PTHR30576">
    <property type="entry name" value="COLANIC BIOSYNTHESIS UDP-GLUCOSE LIPID CARRIER TRANSFERASE"/>
    <property type="match status" value="1"/>
</dbReference>
<evidence type="ECO:0000259" key="9">
    <source>
        <dbReference type="Pfam" id="PF02397"/>
    </source>
</evidence>
<dbReference type="RefSeq" id="WP_106870374.1">
    <property type="nucleotide sequence ID" value="NZ_CP053841.1"/>
</dbReference>
<name>A0A2P8R2F2_9BACT</name>
<comment type="caution">
    <text evidence="10">The sequence shown here is derived from an EMBL/GenBank/DDBJ whole genome shotgun (WGS) entry which is preliminary data.</text>
</comment>
<protein>
    <submittedName>
        <fullName evidence="10">UDP-phosphate galactose phosphotransferase</fullName>
    </submittedName>
</protein>
<evidence type="ECO:0000313" key="11">
    <source>
        <dbReference type="Proteomes" id="UP000240535"/>
    </source>
</evidence>
<dbReference type="InterPro" id="IPR003362">
    <property type="entry name" value="Bact_transf"/>
</dbReference>
<keyword evidence="5 8" id="KW-0812">Transmembrane</keyword>
<feature type="transmembrane region" description="Helical" evidence="8">
    <location>
        <begin position="103"/>
        <end position="126"/>
    </location>
</feature>
<evidence type="ECO:0000313" key="10">
    <source>
        <dbReference type="EMBL" id="PSM52661.1"/>
    </source>
</evidence>
<evidence type="ECO:0000256" key="5">
    <source>
        <dbReference type="ARBA" id="ARBA00022692"/>
    </source>
</evidence>
<keyword evidence="11" id="KW-1185">Reference proteome</keyword>
<keyword evidence="3" id="KW-1003">Cell membrane</keyword>
<evidence type="ECO:0000256" key="2">
    <source>
        <dbReference type="ARBA" id="ARBA00006464"/>
    </source>
</evidence>
<gene>
    <name evidence="10" type="ORF">CQ405_02710</name>
</gene>
<evidence type="ECO:0000256" key="8">
    <source>
        <dbReference type="SAM" id="Phobius"/>
    </source>
</evidence>
<keyword evidence="7 8" id="KW-0472">Membrane</keyword>
<feature type="transmembrane region" description="Helical" evidence="8">
    <location>
        <begin position="245"/>
        <end position="266"/>
    </location>
</feature>
<dbReference type="EMBL" id="PDHH01000002">
    <property type="protein sequence ID" value="PSM52661.1"/>
    <property type="molecule type" value="Genomic_DNA"/>
</dbReference>
<sequence>MRNFFCSILLIIVDILSIFISISIMTFFKNYQNLLFGIDKQYEYSEYTQFFIIYAITILVLAYNKLYTVRYDFWHETQIIIKSCFLSSLLLFSIMALGKDIEYSRIILIGSYILLILIMPTLKYFFKLFLFNIGIWKKKVYLINGDKETNSGIFSNKYLGYVVTKNDDYDVLFIGNNNKNLEEISAIIEKNALAHKEVIFSPVLQDYDFNRVNILSIFSLNKNLIILKNSLLNPLDRLLKICFDYIIVLCFLPILIIAFFIIFILMRIEEPKSSIFFKQKRLGRNGKEFWCYKFRSMREDGDELLKQYLKEHPEEIEFYKKYHKYKNDPRITKIGGFLRMSSVDELPQLINVLKLEMSIVGPRPILPGEFELGGASKTQKEIILKVRPGLTGLAQINGRNTANFEDRIKMNIWYVKNWSVYKDIVIILKTIAIVLKMKSAG</sequence>
<feature type="transmembrane region" description="Helical" evidence="8">
    <location>
        <begin position="7"/>
        <end position="28"/>
    </location>
</feature>
<keyword evidence="4 10" id="KW-0808">Transferase</keyword>
<feature type="domain" description="Bacterial sugar transferase" evidence="9">
    <location>
        <begin position="240"/>
        <end position="436"/>
    </location>
</feature>
<evidence type="ECO:0000256" key="6">
    <source>
        <dbReference type="ARBA" id="ARBA00022989"/>
    </source>
</evidence>
<dbReference type="PANTHER" id="PTHR30576:SF4">
    <property type="entry name" value="UNDECAPRENYL-PHOSPHATE GALACTOSE PHOSPHOTRANSFERASE"/>
    <property type="match status" value="1"/>
</dbReference>
<keyword evidence="6 8" id="KW-1133">Transmembrane helix</keyword>
<proteinExistence type="inferred from homology"/>
<dbReference type="Proteomes" id="UP000240535">
    <property type="component" value="Unassembled WGS sequence"/>
</dbReference>